<feature type="transmembrane region" description="Helical" evidence="1">
    <location>
        <begin position="219"/>
        <end position="240"/>
    </location>
</feature>
<feature type="transmembrane region" description="Helical" evidence="1">
    <location>
        <begin position="181"/>
        <end position="199"/>
    </location>
</feature>
<feature type="transmembrane region" description="Helical" evidence="1">
    <location>
        <begin position="149"/>
        <end position="174"/>
    </location>
</feature>
<dbReference type="AlphaFoldDB" id="A0A917C1U0"/>
<protein>
    <recommendedName>
        <fullName evidence="2">VTT domain-containing protein</fullName>
    </recommendedName>
</protein>
<accession>A0A917C1U0</accession>
<dbReference type="RefSeq" id="WP_229734334.1">
    <property type="nucleotide sequence ID" value="NZ_BMHV01000016.1"/>
</dbReference>
<evidence type="ECO:0000313" key="4">
    <source>
        <dbReference type="Proteomes" id="UP000632498"/>
    </source>
</evidence>
<dbReference type="Pfam" id="PF09335">
    <property type="entry name" value="VTT_dom"/>
    <property type="match status" value="1"/>
</dbReference>
<sequence>MTAPIRMNTIENTPPSKKKKLHIIPLLIIASGFVAFFVFGGADYLSFDTLRDNRQAILGWTQEHYILAILGFILAYHVAVMFSLPGAVWLSLSGGFLFGTVEATVYIVLGATAGAIGIFLLARYALYDFFHAKVGKSLNRMEKGFQEDALSYMLVLRLVPLFPFWLVNLVPALLGVKLRTYIIGTFFGIIPGAFVYASVGSGLGAVFDAGKTPDLSIIFSPQILTPIIGLAALAMVPVIYKKIKNRRAQ</sequence>
<keyword evidence="1" id="KW-0812">Transmembrane</keyword>
<dbReference type="PANTHER" id="PTHR46826">
    <property type="match status" value="1"/>
</dbReference>
<reference evidence="3" key="1">
    <citation type="journal article" date="2014" name="Int. J. Syst. Evol. Microbiol.">
        <title>Complete genome sequence of Corynebacterium casei LMG S-19264T (=DSM 44701T), isolated from a smear-ripened cheese.</title>
        <authorList>
            <consortium name="US DOE Joint Genome Institute (JGI-PGF)"/>
            <person name="Walter F."/>
            <person name="Albersmeier A."/>
            <person name="Kalinowski J."/>
            <person name="Ruckert C."/>
        </authorList>
    </citation>
    <scope>NUCLEOTIDE SEQUENCE</scope>
    <source>
        <strain evidence="3">CGMCC 1.15254</strain>
    </source>
</reference>
<proteinExistence type="predicted"/>
<keyword evidence="4" id="KW-1185">Reference proteome</keyword>
<dbReference type="EMBL" id="BMHV01000016">
    <property type="protein sequence ID" value="GGF68155.1"/>
    <property type="molecule type" value="Genomic_DNA"/>
</dbReference>
<reference evidence="3" key="2">
    <citation type="submission" date="2020-09" db="EMBL/GenBank/DDBJ databases">
        <authorList>
            <person name="Sun Q."/>
            <person name="Zhou Y."/>
        </authorList>
    </citation>
    <scope>NUCLEOTIDE SEQUENCE</scope>
    <source>
        <strain evidence="3">CGMCC 1.15254</strain>
    </source>
</reference>
<dbReference type="InterPro" id="IPR032816">
    <property type="entry name" value="VTT_dom"/>
</dbReference>
<dbReference type="PANTHER" id="PTHR46826:SF1">
    <property type="entry name" value="TVP38_TMEM64 FAMILY MEMBRANE PROTEIN YDJX"/>
    <property type="match status" value="1"/>
</dbReference>
<organism evidence="3 4">
    <name type="scientific">Terasakiella brassicae</name>
    <dbReference type="NCBI Taxonomy" id="1634917"/>
    <lineage>
        <taxon>Bacteria</taxon>
        <taxon>Pseudomonadati</taxon>
        <taxon>Pseudomonadota</taxon>
        <taxon>Alphaproteobacteria</taxon>
        <taxon>Rhodospirillales</taxon>
        <taxon>Terasakiellaceae</taxon>
        <taxon>Terasakiella</taxon>
    </lineage>
</organism>
<dbReference type="Proteomes" id="UP000632498">
    <property type="component" value="Unassembled WGS sequence"/>
</dbReference>
<evidence type="ECO:0000313" key="3">
    <source>
        <dbReference type="EMBL" id="GGF68155.1"/>
    </source>
</evidence>
<comment type="caution">
    <text evidence="3">The sequence shown here is derived from an EMBL/GenBank/DDBJ whole genome shotgun (WGS) entry which is preliminary data.</text>
</comment>
<keyword evidence="1" id="KW-1133">Transmembrane helix</keyword>
<gene>
    <name evidence="3" type="ORF">GCM10011332_22910</name>
</gene>
<feature type="domain" description="VTT" evidence="2">
    <location>
        <begin position="85"/>
        <end position="201"/>
    </location>
</feature>
<feature type="transmembrane region" description="Helical" evidence="1">
    <location>
        <begin position="21"/>
        <end position="45"/>
    </location>
</feature>
<evidence type="ECO:0000256" key="1">
    <source>
        <dbReference type="SAM" id="Phobius"/>
    </source>
</evidence>
<keyword evidence="1" id="KW-0472">Membrane</keyword>
<feature type="transmembrane region" description="Helical" evidence="1">
    <location>
        <begin position="65"/>
        <end position="92"/>
    </location>
</feature>
<dbReference type="InterPro" id="IPR053240">
    <property type="entry name" value="VTT_domain"/>
</dbReference>
<name>A0A917C1U0_9PROT</name>
<feature type="transmembrane region" description="Helical" evidence="1">
    <location>
        <begin position="104"/>
        <end position="126"/>
    </location>
</feature>
<evidence type="ECO:0000259" key="2">
    <source>
        <dbReference type="Pfam" id="PF09335"/>
    </source>
</evidence>